<dbReference type="Gene3D" id="1.20.120.1780">
    <property type="entry name" value="UbiA prenyltransferase"/>
    <property type="match status" value="1"/>
</dbReference>
<dbReference type="InterPro" id="IPR044878">
    <property type="entry name" value="UbiA_sf"/>
</dbReference>
<feature type="transmembrane region" description="Helical" evidence="9">
    <location>
        <begin position="186"/>
        <end position="209"/>
    </location>
</feature>
<dbReference type="STRING" id="1140.Synpcc7942_1964"/>
<evidence type="ECO:0000256" key="10">
    <source>
        <dbReference type="SAM" id="MobiDB-lite"/>
    </source>
</evidence>
<protein>
    <recommendedName>
        <fullName evidence="9">4-hydroxybenzoate solanesyltransferase</fullName>
        <ecNumber evidence="9">2.5.1.39</ecNumber>
    </recommendedName>
    <alternativeName>
        <fullName evidence="9">4-HB polyprenyltransferase</fullName>
    </alternativeName>
</protein>
<evidence type="ECO:0000313" key="11">
    <source>
        <dbReference type="EMBL" id="ABB57994.1"/>
    </source>
</evidence>
<keyword evidence="7 9" id="KW-1133">Transmembrane helix</keyword>
<keyword evidence="5 9" id="KW-0808">Transferase</keyword>
<evidence type="ECO:0000256" key="6">
    <source>
        <dbReference type="ARBA" id="ARBA00022692"/>
    </source>
</evidence>
<dbReference type="EMBL" id="CP000100">
    <property type="protein sequence ID" value="ABB57994.1"/>
    <property type="molecule type" value="Genomic_DNA"/>
</dbReference>
<feature type="region of interest" description="Disordered" evidence="10">
    <location>
        <begin position="1"/>
        <end position="20"/>
    </location>
</feature>
<dbReference type="HAMAP" id="MF_01635">
    <property type="entry name" value="UbiA"/>
    <property type="match status" value="1"/>
</dbReference>
<evidence type="ECO:0000256" key="4">
    <source>
        <dbReference type="ARBA" id="ARBA00022519"/>
    </source>
</evidence>
<evidence type="ECO:0000256" key="3">
    <source>
        <dbReference type="ARBA" id="ARBA00005985"/>
    </source>
</evidence>
<keyword evidence="9" id="KW-0460">Magnesium</keyword>
<dbReference type="GO" id="GO:0008412">
    <property type="term" value="F:4-hydroxybenzoate polyprenyltransferase activity"/>
    <property type="evidence" value="ECO:0007669"/>
    <property type="project" value="UniProtKB-UniRule"/>
</dbReference>
<dbReference type="FunFam" id="1.20.120.1780:FF:000001">
    <property type="entry name" value="4-hydroxybenzoate octaprenyltransferase"/>
    <property type="match status" value="1"/>
</dbReference>
<evidence type="ECO:0000256" key="5">
    <source>
        <dbReference type="ARBA" id="ARBA00022679"/>
    </source>
</evidence>
<evidence type="ECO:0000256" key="2">
    <source>
        <dbReference type="ARBA" id="ARBA00004141"/>
    </source>
</evidence>
<comment type="similarity">
    <text evidence="3 9">Belongs to the UbiA prenyltransferase family.</text>
</comment>
<dbReference type="InterPro" id="IPR006370">
    <property type="entry name" value="HB_polyprenyltransferase-like"/>
</dbReference>
<dbReference type="Gene3D" id="1.10.357.140">
    <property type="entry name" value="UbiA prenyltransferase"/>
    <property type="match status" value="1"/>
</dbReference>
<evidence type="ECO:0000256" key="8">
    <source>
        <dbReference type="ARBA" id="ARBA00023136"/>
    </source>
</evidence>
<feature type="transmembrane region" description="Helical" evidence="9">
    <location>
        <begin position="288"/>
        <end position="309"/>
    </location>
</feature>
<dbReference type="PaxDb" id="1140-Synpcc7942_1964"/>
<feature type="transmembrane region" description="Helical" evidence="9">
    <location>
        <begin position="163"/>
        <end position="180"/>
    </location>
</feature>
<dbReference type="CDD" id="cd13959">
    <property type="entry name" value="PT_UbiA_COQ2"/>
    <property type="match status" value="1"/>
</dbReference>
<keyword evidence="6 9" id="KW-0812">Transmembrane</keyword>
<dbReference type="GO" id="GO:0006744">
    <property type="term" value="P:ubiquinone biosynthetic process"/>
    <property type="evidence" value="ECO:0007669"/>
    <property type="project" value="UniProtKB-UniRule"/>
</dbReference>
<accession>Q31LS5</accession>
<sequence length="310" mass="34045">MQRGPHSQWDNKAASDNAMSTSLPRESTWLAVIRLLRWDKPAGRLILLLPALWAVVLASGGRPDFGLIWLIICGGLAASAAGCVINDLWDRNLDPRVERTKQRPLASRRLSTRVGAIAAIVSLLAAWGLAQFLTPLGYWLCVAAVPVIVLYPGAKRVFPVPQLVLAIAWGFSVLISWAAVQGELTWAAIALWAATLFWTLGFDTVYALADREDDIQVGIQSSARFFGDLAPLAIAACYLLTSLFLAWTGALLNLHPLFWLAWGGATGLWVYQSWRLREPLPRAIYSQLFAENVSIGLLVLTGFWLGAWLL</sequence>
<feature type="transmembrane region" description="Helical" evidence="9">
    <location>
        <begin position="136"/>
        <end position="154"/>
    </location>
</feature>
<dbReference type="Proteomes" id="UP000889800">
    <property type="component" value="Chromosome"/>
</dbReference>
<dbReference type="PANTHER" id="PTHR11048">
    <property type="entry name" value="PRENYLTRANSFERASES"/>
    <property type="match status" value="1"/>
</dbReference>
<dbReference type="NCBIfam" id="TIGR01474">
    <property type="entry name" value="ubiA_proteo"/>
    <property type="match status" value="1"/>
</dbReference>
<gene>
    <name evidence="9" type="primary">plqA</name>
    <name evidence="11" type="ordered locus">Synpcc7942_1964</name>
</gene>
<dbReference type="PANTHER" id="PTHR11048:SF28">
    <property type="entry name" value="4-HYDROXYBENZOATE POLYPRENYLTRANSFERASE, MITOCHONDRIAL"/>
    <property type="match status" value="1"/>
</dbReference>
<dbReference type="Pfam" id="PF01040">
    <property type="entry name" value="UbiA"/>
    <property type="match status" value="1"/>
</dbReference>
<keyword evidence="12" id="KW-1185">Reference proteome</keyword>
<dbReference type="eggNOG" id="COG0382">
    <property type="taxonomic scope" value="Bacteria"/>
</dbReference>
<feature type="transmembrane region" description="Helical" evidence="9">
    <location>
        <begin position="229"/>
        <end position="251"/>
    </location>
</feature>
<dbReference type="BioCyc" id="SYNEL:SYNPCC7942_1964-MONOMER"/>
<name>Q31LS5_SYNE7</name>
<evidence type="ECO:0000256" key="7">
    <source>
        <dbReference type="ARBA" id="ARBA00022989"/>
    </source>
</evidence>
<dbReference type="NCBIfam" id="NF009514">
    <property type="entry name" value="PRK12873.1"/>
    <property type="match status" value="1"/>
</dbReference>
<keyword evidence="8 9" id="KW-0472">Membrane</keyword>
<proteinExistence type="inferred from homology"/>
<dbReference type="AlphaFoldDB" id="Q31LS5"/>
<dbReference type="EC" id="2.5.1.39" evidence="9"/>
<keyword evidence="9" id="KW-1003">Cell membrane</keyword>
<dbReference type="FunFam" id="1.10.357.140:FF:000008">
    <property type="entry name" value="4-hydroxybenzoate octaprenyltransferase"/>
    <property type="match status" value="1"/>
</dbReference>
<dbReference type="KEGG" id="syf:Synpcc7942_1964"/>
<feature type="transmembrane region" description="Helical" evidence="9">
    <location>
        <begin position="110"/>
        <end position="130"/>
    </location>
</feature>
<dbReference type="InterPro" id="IPR000537">
    <property type="entry name" value="UbiA_prenyltransferase"/>
</dbReference>
<evidence type="ECO:0000256" key="9">
    <source>
        <dbReference type="HAMAP-Rule" id="MF_01635"/>
    </source>
</evidence>
<dbReference type="PROSITE" id="PS00943">
    <property type="entry name" value="UBIA"/>
    <property type="match status" value="1"/>
</dbReference>
<comment type="catalytic activity">
    <reaction evidence="9">
        <text>all-trans-nonaprenyl diphosphate + 4-hydroxybenzoate = 4-hydroxy-3-(all-trans-nonaprenyl)benzoate + diphosphate</text>
        <dbReference type="Rhea" id="RHEA:17709"/>
        <dbReference type="ChEBI" id="CHEBI:17879"/>
        <dbReference type="ChEBI" id="CHEBI:33019"/>
        <dbReference type="ChEBI" id="CHEBI:58391"/>
        <dbReference type="ChEBI" id="CHEBI:84502"/>
        <dbReference type="EC" id="2.5.1.39"/>
    </reaction>
</comment>
<evidence type="ECO:0000313" key="12">
    <source>
        <dbReference type="Proteomes" id="UP000889800"/>
    </source>
</evidence>
<dbReference type="HOGENOM" id="CLU_034879_1_1_3"/>
<keyword evidence="4 9" id="KW-0997">Cell inner membrane</keyword>
<dbReference type="InterPro" id="IPR030470">
    <property type="entry name" value="UbiA_prenylTrfase_CS"/>
</dbReference>
<reference evidence="12" key="1">
    <citation type="submission" date="2005-08" db="EMBL/GenBank/DDBJ databases">
        <title>Complete sequence of chromosome 1 of Synechococcus elongatus PCC 7942.</title>
        <authorList>
            <consortium name="US DOE Joint Genome Institute"/>
            <person name="Copeland A."/>
            <person name="Lucas S."/>
            <person name="Lapidus A."/>
            <person name="Barry K."/>
            <person name="Detter J.C."/>
            <person name="Glavina T."/>
            <person name="Hammon N."/>
            <person name="Israni S."/>
            <person name="Pitluck S."/>
            <person name="Schmutz J."/>
            <person name="Larimer F."/>
            <person name="Land M."/>
            <person name="Kyrpides N."/>
            <person name="Lykidis A."/>
            <person name="Richardson P."/>
        </authorList>
    </citation>
    <scope>NUCLEOTIDE SEQUENCE [LARGE SCALE GENOMIC DNA]</scope>
    <source>
        <strain evidence="12">ATCC 33912 / PCC 7942 / FACHB-805</strain>
    </source>
</reference>
<feature type="transmembrane region" description="Helical" evidence="9">
    <location>
        <begin position="67"/>
        <end position="89"/>
    </location>
</feature>
<feature type="transmembrane region" description="Helical" evidence="9">
    <location>
        <begin position="42"/>
        <end position="61"/>
    </location>
</feature>
<dbReference type="GO" id="GO:0005886">
    <property type="term" value="C:plasma membrane"/>
    <property type="evidence" value="ECO:0007669"/>
    <property type="project" value="UniProtKB-SubCell"/>
</dbReference>
<feature type="transmembrane region" description="Helical" evidence="9">
    <location>
        <begin position="257"/>
        <end position="276"/>
    </location>
</feature>
<organism evidence="11 12">
    <name type="scientific">Synechococcus elongatus (strain ATCC 33912 / PCC 7942 / FACHB-805)</name>
    <name type="common">Anacystis nidulans R2</name>
    <dbReference type="NCBI Taxonomy" id="1140"/>
    <lineage>
        <taxon>Bacteria</taxon>
        <taxon>Bacillati</taxon>
        <taxon>Cyanobacteriota</taxon>
        <taxon>Cyanophyceae</taxon>
        <taxon>Synechococcales</taxon>
        <taxon>Synechococcaceae</taxon>
        <taxon>Synechococcus</taxon>
    </lineage>
</organism>
<evidence type="ECO:0000256" key="1">
    <source>
        <dbReference type="ARBA" id="ARBA00001946"/>
    </source>
</evidence>
<comment type="cofactor">
    <cofactor evidence="1 9">
        <name>Mg(2+)</name>
        <dbReference type="ChEBI" id="CHEBI:18420"/>
    </cofactor>
</comment>
<comment type="function">
    <text evidence="9">Catalyzes the prenylation of para-hydroxybenzoate (PHB) with an all-trans polyprenyl group. Mediates the second step in the final reaction sequence of plastoquinone-9 (PQ-9) biosynthesis, which is the condensation of the polyisoprenoid side chain with PHB, generating the first membrane-bound Q intermediate 4-hydroxy-3-solanesylbenzoate.</text>
</comment>
<comment type="subcellular location">
    <subcellularLocation>
        <location evidence="9">Cell inner membrane</location>
        <topology evidence="9">Multi-pass membrane protein</topology>
    </subcellularLocation>
    <subcellularLocation>
        <location evidence="2">Membrane</location>
        <topology evidence="2">Multi-pass membrane protein</topology>
    </subcellularLocation>
</comment>
<dbReference type="InterPro" id="IPR039653">
    <property type="entry name" value="Prenyltransferase"/>
</dbReference>